<dbReference type="AlphaFoldDB" id="A0A5Q0UEY6"/>
<dbReference type="OrthoDB" id="238665at2157"/>
<feature type="domain" description="Glycosyl transferase family 1" evidence="1">
    <location>
        <begin position="174"/>
        <end position="325"/>
    </location>
</feature>
<dbReference type="Pfam" id="PF00534">
    <property type="entry name" value="Glycos_transf_1"/>
    <property type="match status" value="1"/>
</dbReference>
<keyword evidence="4" id="KW-1185">Reference proteome</keyword>
<dbReference type="PANTHER" id="PTHR45947">
    <property type="entry name" value="SULFOQUINOVOSYL TRANSFERASE SQD2"/>
    <property type="match status" value="1"/>
</dbReference>
<dbReference type="KEGG" id="ncon:LC1Nh_0248"/>
<name>A0A5Q0UEY6_9ARCH</name>
<keyword evidence="3" id="KW-0808">Transferase</keyword>
<feature type="domain" description="Glycosyltransferase subfamily 4-like N-terminal" evidence="2">
    <location>
        <begin position="15"/>
        <end position="164"/>
    </location>
</feature>
<dbReference type="RefSeq" id="WP_153549890.1">
    <property type="nucleotide sequence ID" value="NZ_CP040089.1"/>
</dbReference>
<gene>
    <name evidence="3" type="ORF">LC1Nh_0248</name>
</gene>
<evidence type="ECO:0000259" key="1">
    <source>
        <dbReference type="Pfam" id="PF00534"/>
    </source>
</evidence>
<evidence type="ECO:0000259" key="2">
    <source>
        <dbReference type="Pfam" id="PF13439"/>
    </source>
</evidence>
<dbReference type="Pfam" id="PF13439">
    <property type="entry name" value="Glyco_transf_4"/>
    <property type="match status" value="1"/>
</dbReference>
<evidence type="ECO:0000313" key="4">
    <source>
        <dbReference type="Proteomes" id="UP000377803"/>
    </source>
</evidence>
<dbReference type="Gene3D" id="3.40.50.2000">
    <property type="entry name" value="Glycogen Phosphorylase B"/>
    <property type="match status" value="2"/>
</dbReference>
<proteinExistence type="predicted"/>
<dbReference type="SUPFAM" id="SSF53756">
    <property type="entry name" value="UDP-Glycosyltransferase/glycogen phosphorylase"/>
    <property type="match status" value="1"/>
</dbReference>
<dbReference type="PANTHER" id="PTHR45947:SF3">
    <property type="entry name" value="SULFOQUINOVOSYL TRANSFERASE SQD2"/>
    <property type="match status" value="1"/>
</dbReference>
<dbReference type="GO" id="GO:0016757">
    <property type="term" value="F:glycosyltransferase activity"/>
    <property type="evidence" value="ECO:0007669"/>
    <property type="project" value="InterPro"/>
</dbReference>
<protein>
    <submittedName>
        <fullName evidence="3">Glycosyl transferase group 1</fullName>
    </submittedName>
</protein>
<dbReference type="InterPro" id="IPR028098">
    <property type="entry name" value="Glyco_trans_4-like_N"/>
</dbReference>
<dbReference type="InterPro" id="IPR001296">
    <property type="entry name" value="Glyco_trans_1"/>
</dbReference>
<sequence length="345" mass="39464">MRIGFFSDSYFPEIDGVTYTLDSWKERLEERGHEVYIIYPESESYDSGRREIPVRSVTNPFYEGYNIPLPLFQDLPDLDVVHCHSPAPVGWLGRLYSMRNNVPSVYTHHTPIEEYFVQAVKLESLANLMKKVYVPLEEKFLSTFDKVITNTEKGRRNVSSVKIDAGIDMRFFQESNTDTREEEVIGYSGRISNEKNLEEVVEMSQEIDAKLVVVGEGPAREEIEAEAPEDTVFKDFLPRKKLPHHYSKLDVFITASTGDTLGLSPLEANACGTPVVAPDVHPFDKTIEPGNGLKYEKGNIQDFREKVRTALNQKWQTRKAVQKYSLKASIDQIEKIYENLDGKKQ</sequence>
<organism evidence="3 4">
    <name type="scientific">Candidatus Nanohalobium constans</name>
    <dbReference type="NCBI Taxonomy" id="2565781"/>
    <lineage>
        <taxon>Archaea</taxon>
        <taxon>Candidatus Nanohalarchaeota</taxon>
        <taxon>Candidatus Nanohalobia</taxon>
        <taxon>Candidatus Nanohalobiales</taxon>
        <taxon>Candidatus Nanohalobiaceae</taxon>
        <taxon>Candidatus Nanohalobium</taxon>
    </lineage>
</organism>
<dbReference type="Proteomes" id="UP000377803">
    <property type="component" value="Chromosome"/>
</dbReference>
<reference evidence="4" key="1">
    <citation type="submission" date="2019-05" db="EMBL/GenBank/DDBJ databases">
        <title>Candidatus Nanohalobium constans, a novel model system to study the DPANN nano-sized archaea: genomic and physiological characterization of a nanoarchaeon co-cultured with its chitinotrophic host.</title>
        <authorList>
            <person name="La Cono V."/>
            <person name="Arcadi E."/>
            <person name="Crisafi F."/>
            <person name="Denaro R."/>
            <person name="La Spada G."/>
            <person name="Messina E."/>
            <person name="Smedile F."/>
            <person name="Toshchakov S.V."/>
            <person name="Shevchenko M.A."/>
            <person name="Golyshin P.N."/>
            <person name="Golyshina O.V."/>
            <person name="Ferrer M."/>
            <person name="Rohde M."/>
            <person name="Mushegian A."/>
            <person name="Sorokin D.Y."/>
            <person name="Giuliano L."/>
            <person name="Yakimov M.M."/>
        </authorList>
    </citation>
    <scope>NUCLEOTIDE SEQUENCE [LARGE SCALE GENOMIC DNA]</scope>
    <source>
        <strain evidence="4">LC1Nh</strain>
    </source>
</reference>
<accession>A0A5Q0UEY6</accession>
<evidence type="ECO:0000313" key="3">
    <source>
        <dbReference type="EMBL" id="QGA80152.1"/>
    </source>
</evidence>
<dbReference type="InterPro" id="IPR050194">
    <property type="entry name" value="Glycosyltransferase_grp1"/>
</dbReference>
<dbReference type="GeneID" id="42364630"/>
<dbReference type="EMBL" id="CP040089">
    <property type="protein sequence ID" value="QGA80152.1"/>
    <property type="molecule type" value="Genomic_DNA"/>
</dbReference>